<keyword evidence="5" id="KW-1185">Reference proteome</keyword>
<name>Q2KWQ9_BORA1</name>
<dbReference type="SUPFAM" id="SSF55729">
    <property type="entry name" value="Acyl-CoA N-acyltransferases (Nat)"/>
    <property type="match status" value="1"/>
</dbReference>
<dbReference type="Proteomes" id="UP000001977">
    <property type="component" value="Chromosome"/>
</dbReference>
<feature type="domain" description="N-acetyltransferase" evidence="3">
    <location>
        <begin position="3"/>
        <end position="146"/>
    </location>
</feature>
<protein>
    <submittedName>
        <fullName evidence="4">GnaT-family acetyltransferase</fullName>
    </submittedName>
</protein>
<organism evidence="4 5">
    <name type="scientific">Bordetella avium (strain 197N)</name>
    <dbReference type="NCBI Taxonomy" id="360910"/>
    <lineage>
        <taxon>Bacteria</taxon>
        <taxon>Pseudomonadati</taxon>
        <taxon>Pseudomonadota</taxon>
        <taxon>Betaproteobacteria</taxon>
        <taxon>Burkholderiales</taxon>
        <taxon>Alcaligenaceae</taxon>
        <taxon>Bordetella</taxon>
    </lineage>
</organism>
<evidence type="ECO:0000313" key="5">
    <source>
        <dbReference type="Proteomes" id="UP000001977"/>
    </source>
</evidence>
<evidence type="ECO:0000256" key="2">
    <source>
        <dbReference type="ARBA" id="ARBA00023315"/>
    </source>
</evidence>
<dbReference type="PANTHER" id="PTHR43877:SF1">
    <property type="entry name" value="ACETYLTRANSFERASE"/>
    <property type="match status" value="1"/>
</dbReference>
<dbReference type="PROSITE" id="PS51186">
    <property type="entry name" value="GNAT"/>
    <property type="match status" value="1"/>
</dbReference>
<evidence type="ECO:0000256" key="1">
    <source>
        <dbReference type="ARBA" id="ARBA00022679"/>
    </source>
</evidence>
<reference evidence="4 5" key="1">
    <citation type="journal article" date="2006" name="J. Bacteriol.">
        <title>Comparison of the genome sequence of the poultry pathogen Bordetella avium with those of B. bronchiseptica, B. pertussis, and B. parapertussis reveals extensive diversity in surface structures associated with host interaction.</title>
        <authorList>
            <person name="Sebaihia M."/>
            <person name="Preston A."/>
            <person name="Maskell D.J."/>
            <person name="Kuzmiak H."/>
            <person name="Connell T.D."/>
            <person name="King N.D."/>
            <person name="Orndorff P.E."/>
            <person name="Miyamoto D.M."/>
            <person name="Thomson N.R."/>
            <person name="Harris D."/>
            <person name="Goble A."/>
            <person name="Lord A."/>
            <person name="Murphy L."/>
            <person name="Quail M.A."/>
            <person name="Rutter S."/>
            <person name="Squares R."/>
            <person name="Squares S."/>
            <person name="Woodward J."/>
            <person name="Parkhill J."/>
            <person name="Temple L.M."/>
        </authorList>
    </citation>
    <scope>NUCLEOTIDE SEQUENCE [LARGE SCALE GENOMIC DNA]</scope>
    <source>
        <strain evidence="4 5">197N</strain>
    </source>
</reference>
<dbReference type="Pfam" id="PF00583">
    <property type="entry name" value="Acetyltransf_1"/>
    <property type="match status" value="1"/>
</dbReference>
<keyword evidence="1" id="KW-0808">Transferase</keyword>
<evidence type="ECO:0000313" key="4">
    <source>
        <dbReference type="EMBL" id="CAJ48390.1"/>
    </source>
</evidence>
<dbReference type="RefSeq" id="WP_012416472.1">
    <property type="nucleotide sequence ID" value="NC_010645.1"/>
</dbReference>
<dbReference type="InterPro" id="IPR016181">
    <property type="entry name" value="Acyl_CoA_acyltransferase"/>
</dbReference>
<accession>Q2KWQ9</accession>
<proteinExistence type="predicted"/>
<dbReference type="KEGG" id="bav:BAV0778"/>
<sequence length="146" mass="16325">MLLHTPLAQEADFDALAELRRAAMRPSLEALGRYDPARSRERLRASFDPALTRHIEADGERVGFFILDDRQPVWRLAHFYLHPDHSGRGIGSAVLAQLRSRARALGASIELTALRGSRSNAFYLAQGFEKVGESEWDVAYRYTGGA</sequence>
<dbReference type="InterPro" id="IPR000182">
    <property type="entry name" value="GNAT_dom"/>
</dbReference>
<dbReference type="GO" id="GO:0016747">
    <property type="term" value="F:acyltransferase activity, transferring groups other than amino-acyl groups"/>
    <property type="evidence" value="ECO:0007669"/>
    <property type="project" value="InterPro"/>
</dbReference>
<dbReference type="HOGENOM" id="CLU_013985_22_1_4"/>
<evidence type="ECO:0000259" key="3">
    <source>
        <dbReference type="PROSITE" id="PS51186"/>
    </source>
</evidence>
<dbReference type="GeneID" id="92936040"/>
<keyword evidence="2" id="KW-0012">Acyltransferase</keyword>
<dbReference type="PANTHER" id="PTHR43877">
    <property type="entry name" value="AMINOALKYLPHOSPHONATE N-ACETYLTRANSFERASE-RELATED-RELATED"/>
    <property type="match status" value="1"/>
</dbReference>
<dbReference type="Gene3D" id="3.40.630.30">
    <property type="match status" value="1"/>
</dbReference>
<dbReference type="AlphaFoldDB" id="Q2KWQ9"/>
<dbReference type="eggNOG" id="COG0456">
    <property type="taxonomic scope" value="Bacteria"/>
</dbReference>
<dbReference type="InterPro" id="IPR050832">
    <property type="entry name" value="Bact_Acetyltransf"/>
</dbReference>
<dbReference type="EMBL" id="AM167904">
    <property type="protein sequence ID" value="CAJ48390.1"/>
    <property type="molecule type" value="Genomic_DNA"/>
</dbReference>
<gene>
    <name evidence="4" type="ordered locus">BAV0778</name>
</gene>
<dbReference type="STRING" id="360910.BAV0778"/>
<dbReference type="OrthoDB" id="5522469at2"/>
<dbReference type="CDD" id="cd04301">
    <property type="entry name" value="NAT_SF"/>
    <property type="match status" value="1"/>
</dbReference>